<dbReference type="Proteomes" id="UP001189429">
    <property type="component" value="Unassembled WGS sequence"/>
</dbReference>
<evidence type="ECO:0000313" key="3">
    <source>
        <dbReference type="Proteomes" id="UP001189429"/>
    </source>
</evidence>
<protein>
    <submittedName>
        <fullName evidence="2">Uncharacterized protein</fullName>
    </submittedName>
</protein>
<sequence>GVFSFICVDNGLKVGDRGECAGQEDGDWGLEEDTDACAGVASEEPCKEPKAQNPGSDAQAWVTLEKKADADEQAIGSSAEASGAAPVPGGGAAPAAGGAERQGTGGAVEAGGPEDDSSSRTVAEEANATGAEGGKAEEAEETKSTSVEVVNRTDEPVQVKVFEFGKSGHASRLFRSPMAEGTISPGMGRVFSLKADPDPEETIFDVEIRIGKKRAKCEVVGEQVIFVDGFLAD</sequence>
<proteinExistence type="predicted"/>
<comment type="caution">
    <text evidence="2">The sequence shown here is derived from an EMBL/GenBank/DDBJ whole genome shotgun (WGS) entry which is preliminary data.</text>
</comment>
<evidence type="ECO:0000256" key="1">
    <source>
        <dbReference type="SAM" id="MobiDB-lite"/>
    </source>
</evidence>
<gene>
    <name evidence="2" type="ORF">PCOR1329_LOCUS39178</name>
</gene>
<dbReference type="EMBL" id="CAUYUJ010014731">
    <property type="protein sequence ID" value="CAK0845365.1"/>
    <property type="molecule type" value="Genomic_DNA"/>
</dbReference>
<feature type="compositionally biased region" description="Basic and acidic residues" evidence="1">
    <location>
        <begin position="134"/>
        <end position="143"/>
    </location>
</feature>
<accession>A0ABN9THH2</accession>
<feature type="region of interest" description="Disordered" evidence="1">
    <location>
        <begin position="40"/>
        <end position="147"/>
    </location>
</feature>
<reference evidence="2" key="1">
    <citation type="submission" date="2023-10" db="EMBL/GenBank/DDBJ databases">
        <authorList>
            <person name="Chen Y."/>
            <person name="Shah S."/>
            <person name="Dougan E. K."/>
            <person name="Thang M."/>
            <person name="Chan C."/>
        </authorList>
    </citation>
    <scope>NUCLEOTIDE SEQUENCE [LARGE SCALE GENOMIC DNA]</scope>
</reference>
<evidence type="ECO:0000313" key="2">
    <source>
        <dbReference type="EMBL" id="CAK0845365.1"/>
    </source>
</evidence>
<feature type="compositionally biased region" description="Low complexity" evidence="1">
    <location>
        <begin position="74"/>
        <end position="99"/>
    </location>
</feature>
<keyword evidence="3" id="KW-1185">Reference proteome</keyword>
<name>A0ABN9THH2_9DINO</name>
<feature type="non-terminal residue" evidence="2">
    <location>
        <position position="1"/>
    </location>
</feature>
<organism evidence="2 3">
    <name type="scientific">Prorocentrum cordatum</name>
    <dbReference type="NCBI Taxonomy" id="2364126"/>
    <lineage>
        <taxon>Eukaryota</taxon>
        <taxon>Sar</taxon>
        <taxon>Alveolata</taxon>
        <taxon>Dinophyceae</taxon>
        <taxon>Prorocentrales</taxon>
        <taxon>Prorocentraceae</taxon>
        <taxon>Prorocentrum</taxon>
    </lineage>
</organism>